<proteinExistence type="predicted"/>
<dbReference type="NCBIfam" id="TIGR01603">
    <property type="entry name" value="maj_tail_phi13"/>
    <property type="match status" value="1"/>
</dbReference>
<dbReference type="RefSeq" id="YP_764482.1">
    <property type="nucleotide sequence ID" value="NC_008376.2"/>
</dbReference>
<dbReference type="InterPro" id="IPR006490">
    <property type="entry name" value="Maj_tail_phi13"/>
</dbReference>
<evidence type="ECO:0000313" key="1">
    <source>
        <dbReference type="EMBL" id="ABC61282.1"/>
    </source>
</evidence>
<keyword evidence="2" id="KW-1185">Reference proteome</keyword>
<dbReference type="EMBL" id="DQ340064">
    <property type="protein sequence ID" value="ABC61282.1"/>
    <property type="molecule type" value="Genomic_DNA"/>
</dbReference>
<dbReference type="KEGG" id="vg:5179257"/>
<dbReference type="Proteomes" id="UP000006664">
    <property type="component" value="Segment"/>
</dbReference>
<name>Q0H233_9CAUD</name>
<protein>
    <submittedName>
        <fullName evidence="1">Major tail protein</fullName>
    </submittedName>
</protein>
<reference evidence="1 2" key="1">
    <citation type="journal article" date="2009" name="Res. Microbiol.">
        <title>Genomic and proteomic characterization of a thermophilic Geobacillus bacteriophage GBSV1.</title>
        <authorList>
            <person name="Liu B."/>
            <person name="Zhou F."/>
            <person name="Wu S."/>
            <person name="Xu Y."/>
            <person name="Zhang X."/>
        </authorList>
    </citation>
    <scope>NUCLEOTIDE SEQUENCE [LARGE SCALE GENOMIC DNA]</scope>
</reference>
<accession>Q0H233</accession>
<evidence type="ECO:0000313" key="2">
    <source>
        <dbReference type="Proteomes" id="UP000006664"/>
    </source>
</evidence>
<sequence length="194" mass="21459">MTAPSTNKIKYGLRNVHYAVITEDPVTGAITYGTPKRIPGAVSLTLEPAGETFDFYADDSAYYSEATNNGYDGELEVANLTDEFRIDVLGDTYENGVMYENADQVTKPFALLFEFQGDKKAKRHVLYYCKASRPTVAGQTKAENTEPQTSTLNFTARPRPDTKEVKADTTPEIDQALYDSWYTQVHVKGATTGA</sequence>
<organism evidence="1 2">
    <name type="scientific">Geobacillus phage GBSV1</name>
    <dbReference type="NCBI Taxonomy" id="365048"/>
    <lineage>
        <taxon>Viruses</taxon>
        <taxon>Duplodnaviria</taxon>
        <taxon>Heunggongvirae</taxon>
        <taxon>Uroviricota</taxon>
        <taxon>Caudoviricetes</taxon>
        <taxon>Svunavirus</taxon>
        <taxon>Svunavirus GBSV1</taxon>
    </lineage>
</organism>
<dbReference type="OrthoDB" id="19248at10239"/>
<dbReference type="GeneID" id="5179257"/>